<gene>
    <name evidence="1" type="ORF">LEP1GSC060_3393</name>
</gene>
<evidence type="ECO:0000313" key="1">
    <source>
        <dbReference type="EMBL" id="EMY76825.1"/>
    </source>
</evidence>
<comment type="caution">
    <text evidence="1">The sequence shown here is derived from an EMBL/GenBank/DDBJ whole genome shotgun (WGS) entry which is preliminary data.</text>
</comment>
<keyword evidence="2" id="KW-1185">Reference proteome</keyword>
<evidence type="ECO:0000313" key="2">
    <source>
        <dbReference type="Proteomes" id="UP000012313"/>
    </source>
</evidence>
<proteinExistence type="predicted"/>
<protein>
    <submittedName>
        <fullName evidence="1">Uncharacterized protein</fullName>
    </submittedName>
</protein>
<dbReference type="AlphaFoldDB" id="N1WD08"/>
<dbReference type="EMBL" id="AOHC02000041">
    <property type="protein sequence ID" value="EMY76825.1"/>
    <property type="molecule type" value="Genomic_DNA"/>
</dbReference>
<accession>N1WD08</accession>
<name>N1WD08_9LEPT</name>
<dbReference type="Proteomes" id="UP000012313">
    <property type="component" value="Unassembled WGS sequence"/>
</dbReference>
<reference evidence="1" key="1">
    <citation type="submission" date="2013-03" db="EMBL/GenBank/DDBJ databases">
        <authorList>
            <person name="Harkins D.M."/>
            <person name="Durkin A.S."/>
            <person name="Brinkac L.M."/>
            <person name="Haft D.H."/>
            <person name="Selengut J.D."/>
            <person name="Sanka R."/>
            <person name="DePew J."/>
            <person name="Purushe J."/>
            <person name="Hartskeerl R.A."/>
            <person name="Ahmed A."/>
            <person name="van der Linden H."/>
            <person name="Goris M.G.A."/>
            <person name="Vinetz J.M."/>
            <person name="Sutton G.G."/>
            <person name="Nierman W.C."/>
            <person name="Fouts D.E."/>
        </authorList>
    </citation>
    <scope>NUCLEOTIDE SEQUENCE [LARGE SCALE GENOMIC DNA]</scope>
    <source>
        <strain evidence="1">ICFT</strain>
    </source>
</reference>
<sequence length="74" mass="8975">MFYFESLFFFLRNRSKFCESRNSIFPTQKESKIVLITQSENTIHKFLLECKDLNPKMWELHPSQNDDQLRKTCP</sequence>
<organism evidence="1 2">
    <name type="scientific">Leptospira weilii serovar Ranarum str. ICFT</name>
    <dbReference type="NCBI Taxonomy" id="1218598"/>
    <lineage>
        <taxon>Bacteria</taxon>
        <taxon>Pseudomonadati</taxon>
        <taxon>Spirochaetota</taxon>
        <taxon>Spirochaetia</taxon>
        <taxon>Leptospirales</taxon>
        <taxon>Leptospiraceae</taxon>
        <taxon>Leptospira</taxon>
    </lineage>
</organism>